<feature type="compositionally biased region" description="Basic and acidic residues" evidence="16">
    <location>
        <begin position="324"/>
        <end position="334"/>
    </location>
</feature>
<dbReference type="InterPro" id="IPR008271">
    <property type="entry name" value="Ser/Thr_kinase_AS"/>
</dbReference>
<protein>
    <recommendedName>
        <fullName evidence="12">Cyclin-dependent kinase-like 2</fullName>
        <ecNumber evidence="4">2.7.11.22</ecNumber>
    </recommendedName>
</protein>
<dbReference type="Proteomes" id="UP000002280">
    <property type="component" value="Chromosome 5"/>
</dbReference>
<evidence type="ECO:0000259" key="17">
    <source>
        <dbReference type="PROSITE" id="PS50011"/>
    </source>
</evidence>
<dbReference type="CDD" id="cd07846">
    <property type="entry name" value="STKc_CDKL2_3"/>
    <property type="match status" value="1"/>
</dbReference>
<dbReference type="Gene3D" id="3.30.200.20">
    <property type="entry name" value="Phosphorylase Kinase, domain 1"/>
    <property type="match status" value="1"/>
</dbReference>
<dbReference type="Ensembl" id="ENSMODT00000074766.1">
    <property type="protein sequence ID" value="ENSMODP00000054858.1"/>
    <property type="gene ID" value="ENSMODG00000019201.4"/>
</dbReference>
<evidence type="ECO:0000256" key="1">
    <source>
        <dbReference type="ARBA" id="ARBA00004123"/>
    </source>
</evidence>
<dbReference type="PANTHER" id="PTHR24056">
    <property type="entry name" value="CELL DIVISION PROTEIN KINASE"/>
    <property type="match status" value="1"/>
</dbReference>
<evidence type="ECO:0000256" key="14">
    <source>
        <dbReference type="ARBA" id="ARBA00048367"/>
    </source>
</evidence>
<evidence type="ECO:0000256" key="7">
    <source>
        <dbReference type="ARBA" id="ARBA00022679"/>
    </source>
</evidence>
<proteinExistence type="inferred from homology"/>
<dbReference type="RefSeq" id="XP_007495742.1">
    <property type="nucleotide sequence ID" value="XM_007495680.3"/>
</dbReference>
<dbReference type="GO" id="GO:0004693">
    <property type="term" value="F:cyclin-dependent protein serine/threonine kinase activity"/>
    <property type="evidence" value="ECO:0007669"/>
    <property type="project" value="UniProtKB-EC"/>
</dbReference>
<feature type="binding site" evidence="15">
    <location>
        <position position="34"/>
    </location>
    <ligand>
        <name>ATP</name>
        <dbReference type="ChEBI" id="CHEBI:30616"/>
    </ligand>
</feature>
<evidence type="ECO:0000256" key="16">
    <source>
        <dbReference type="SAM" id="MobiDB-lite"/>
    </source>
</evidence>
<name>A0A5F8H4P2_MONDO</name>
<comment type="subcellular location">
    <subcellularLocation>
        <location evidence="2">Cytoplasm</location>
    </subcellularLocation>
    <subcellularLocation>
        <location evidence="1">Nucleus</location>
    </subcellularLocation>
</comment>
<dbReference type="FunFam" id="3.30.200.20:FF:000049">
    <property type="entry name" value="cyclin-dependent kinase-like 1 isoform X1"/>
    <property type="match status" value="1"/>
</dbReference>
<dbReference type="SUPFAM" id="SSF56112">
    <property type="entry name" value="Protein kinase-like (PK-like)"/>
    <property type="match status" value="1"/>
</dbReference>
<dbReference type="SMART" id="SM00220">
    <property type="entry name" value="S_TKc"/>
    <property type="match status" value="1"/>
</dbReference>
<dbReference type="OMA" id="KRWEFSK"/>
<dbReference type="GO" id="GO:0005524">
    <property type="term" value="F:ATP binding"/>
    <property type="evidence" value="ECO:0007669"/>
    <property type="project" value="UniProtKB-UniRule"/>
</dbReference>
<dbReference type="InterPro" id="IPR000719">
    <property type="entry name" value="Prot_kinase_dom"/>
</dbReference>
<dbReference type="Gene3D" id="1.10.510.10">
    <property type="entry name" value="Transferase(Phosphotransferase) domain 1"/>
    <property type="match status" value="1"/>
</dbReference>
<dbReference type="GeneID" id="100024223"/>
<dbReference type="OrthoDB" id="548217at2759"/>
<accession>A0A5F8H4P2</accession>
<dbReference type="GO" id="GO:0005634">
    <property type="term" value="C:nucleus"/>
    <property type="evidence" value="ECO:0007669"/>
    <property type="project" value="UniProtKB-SubCell"/>
</dbReference>
<organism evidence="18 19">
    <name type="scientific">Monodelphis domestica</name>
    <name type="common">Gray short-tailed opossum</name>
    <dbReference type="NCBI Taxonomy" id="13616"/>
    <lineage>
        <taxon>Eukaryota</taxon>
        <taxon>Metazoa</taxon>
        <taxon>Chordata</taxon>
        <taxon>Craniata</taxon>
        <taxon>Vertebrata</taxon>
        <taxon>Euteleostomi</taxon>
        <taxon>Mammalia</taxon>
        <taxon>Metatheria</taxon>
        <taxon>Didelphimorphia</taxon>
        <taxon>Didelphidae</taxon>
        <taxon>Monodelphis</taxon>
    </lineage>
</organism>
<evidence type="ECO:0000256" key="12">
    <source>
        <dbReference type="ARBA" id="ARBA00039642"/>
    </source>
</evidence>
<dbReference type="PROSITE" id="PS00108">
    <property type="entry name" value="PROTEIN_KINASE_ST"/>
    <property type="match status" value="1"/>
</dbReference>
<dbReference type="Bgee" id="ENSMODG00000019201">
    <property type="expression patterns" value="Expressed in spermatocyte and 19 other cell types or tissues"/>
</dbReference>
<dbReference type="PANTHER" id="PTHR24056:SF241">
    <property type="entry name" value="CYCLIN-DEPENDENT KINASE-LIKE 2"/>
    <property type="match status" value="1"/>
</dbReference>
<evidence type="ECO:0000256" key="8">
    <source>
        <dbReference type="ARBA" id="ARBA00022741"/>
    </source>
</evidence>
<keyword evidence="6" id="KW-0723">Serine/threonine-protein kinase</keyword>
<reference evidence="18 19" key="1">
    <citation type="journal article" date="2007" name="Nature">
        <title>Genome of the marsupial Monodelphis domestica reveals innovation in non-coding sequences.</title>
        <authorList>
            <person name="Mikkelsen T.S."/>
            <person name="Wakefield M.J."/>
            <person name="Aken B."/>
            <person name="Amemiya C.T."/>
            <person name="Chang J.L."/>
            <person name="Duke S."/>
            <person name="Garber M."/>
            <person name="Gentles A.J."/>
            <person name="Goodstadt L."/>
            <person name="Heger A."/>
            <person name="Jurka J."/>
            <person name="Kamal M."/>
            <person name="Mauceli E."/>
            <person name="Searle S.M."/>
            <person name="Sharpe T."/>
            <person name="Baker M.L."/>
            <person name="Batzer M.A."/>
            <person name="Benos P.V."/>
            <person name="Belov K."/>
            <person name="Clamp M."/>
            <person name="Cook A."/>
            <person name="Cuff J."/>
            <person name="Das R."/>
            <person name="Davidow L."/>
            <person name="Deakin J.E."/>
            <person name="Fazzari M.J."/>
            <person name="Glass J.L."/>
            <person name="Grabherr M."/>
            <person name="Greally J.M."/>
            <person name="Gu W."/>
            <person name="Hore T.A."/>
            <person name="Huttley G.A."/>
            <person name="Kleber M."/>
            <person name="Jirtle R.L."/>
            <person name="Koina E."/>
            <person name="Lee J.T."/>
            <person name="Mahony S."/>
            <person name="Marra M.A."/>
            <person name="Miller R.D."/>
            <person name="Nicholls R.D."/>
            <person name="Oda M."/>
            <person name="Papenfuss A.T."/>
            <person name="Parra Z.E."/>
            <person name="Pollock D.D."/>
            <person name="Ray D.A."/>
            <person name="Schein J.E."/>
            <person name="Speed T.P."/>
            <person name="Thompson K."/>
            <person name="VandeBerg J.L."/>
            <person name="Wade C.M."/>
            <person name="Walker J.A."/>
            <person name="Waters P.D."/>
            <person name="Webber C."/>
            <person name="Weidman J.R."/>
            <person name="Xie X."/>
            <person name="Zody M.C."/>
            <person name="Baldwin J."/>
            <person name="Abdouelleil A."/>
            <person name="Abdulkadir J."/>
            <person name="Abebe A."/>
            <person name="Abera B."/>
            <person name="Abreu J."/>
            <person name="Acer S.C."/>
            <person name="Aftuck L."/>
            <person name="Alexander A."/>
            <person name="An P."/>
            <person name="Anderson E."/>
            <person name="Anderson S."/>
            <person name="Arachi H."/>
            <person name="Azer M."/>
            <person name="Bachantsang P."/>
            <person name="Barry A."/>
            <person name="Bayul T."/>
            <person name="Berlin A."/>
            <person name="Bessette D."/>
            <person name="Bloom T."/>
            <person name="Bloom T."/>
            <person name="Boguslavskiy L."/>
            <person name="Bonnet C."/>
            <person name="Boukhgalter B."/>
            <person name="Bourzgui I."/>
            <person name="Brown A."/>
            <person name="Cahill P."/>
            <person name="Channer S."/>
            <person name="Cheshatsang Y."/>
            <person name="Chuda L."/>
            <person name="Citroen M."/>
            <person name="Collymore A."/>
            <person name="Cooke P."/>
            <person name="Costello M."/>
            <person name="D'Aco K."/>
            <person name="Daza R."/>
            <person name="De Haan G."/>
            <person name="DeGray S."/>
            <person name="DeMaso C."/>
            <person name="Dhargay N."/>
            <person name="Dooley K."/>
            <person name="Dooley E."/>
            <person name="Doricent M."/>
            <person name="Dorje P."/>
            <person name="Dorjee K."/>
            <person name="Dupes A."/>
            <person name="Elong R."/>
            <person name="Falk J."/>
            <person name="Farina A."/>
            <person name="Faro S."/>
            <person name="Ferguson D."/>
            <person name="Fisher S."/>
            <person name="Foley C.D."/>
            <person name="Franke A."/>
            <person name="Friedrich D."/>
            <person name="Gadbois L."/>
            <person name="Gearin G."/>
            <person name="Gearin C.R."/>
            <person name="Giannoukos G."/>
            <person name="Goode T."/>
            <person name="Graham J."/>
            <person name="Grandbois E."/>
            <person name="Grewal S."/>
            <person name="Gyaltsen K."/>
            <person name="Hafez N."/>
            <person name="Hagos B."/>
            <person name="Hall J."/>
            <person name="Henson C."/>
            <person name="Hollinger A."/>
            <person name="Honan T."/>
            <person name="Huard M.D."/>
            <person name="Hughes L."/>
            <person name="Hurhula B."/>
            <person name="Husby M.E."/>
            <person name="Kamat A."/>
            <person name="Kanga B."/>
            <person name="Kashin S."/>
            <person name="Khazanovich D."/>
            <person name="Kisner P."/>
            <person name="Lance K."/>
            <person name="Lara M."/>
            <person name="Lee W."/>
            <person name="Lennon N."/>
            <person name="Letendre F."/>
            <person name="LeVine R."/>
            <person name="Lipovsky A."/>
            <person name="Liu X."/>
            <person name="Liu J."/>
            <person name="Liu S."/>
            <person name="Lokyitsang T."/>
            <person name="Lokyitsang Y."/>
            <person name="Lubonja R."/>
            <person name="Lui A."/>
            <person name="MacDonald P."/>
            <person name="Magnisalis V."/>
            <person name="Maru K."/>
            <person name="Matthews C."/>
            <person name="McCusker W."/>
            <person name="McDonough S."/>
            <person name="Mehta T."/>
            <person name="Meldrim J."/>
            <person name="Meneus L."/>
            <person name="Mihai O."/>
            <person name="Mihalev A."/>
            <person name="Mihova T."/>
            <person name="Mittelman R."/>
            <person name="Mlenga V."/>
            <person name="Montmayeur A."/>
            <person name="Mulrain L."/>
            <person name="Navidi A."/>
            <person name="Naylor J."/>
            <person name="Negash T."/>
            <person name="Nguyen T."/>
            <person name="Nguyen N."/>
            <person name="Nicol R."/>
            <person name="Norbu C."/>
            <person name="Norbu N."/>
            <person name="Novod N."/>
            <person name="O'Neill B."/>
            <person name="Osman S."/>
            <person name="Markiewicz E."/>
            <person name="Oyono O.L."/>
            <person name="Patti C."/>
            <person name="Phunkhang P."/>
            <person name="Pierre F."/>
            <person name="Priest M."/>
            <person name="Raghuraman S."/>
            <person name="Rege F."/>
            <person name="Reyes R."/>
            <person name="Rise C."/>
            <person name="Rogov P."/>
            <person name="Ross K."/>
            <person name="Ryan E."/>
            <person name="Settipalli S."/>
            <person name="Shea T."/>
            <person name="Sherpa N."/>
            <person name="Shi L."/>
            <person name="Shih D."/>
            <person name="Sparrow T."/>
            <person name="Spaulding J."/>
            <person name="Stalker J."/>
            <person name="Stange-Thomann N."/>
            <person name="Stavropoulos S."/>
            <person name="Stone C."/>
            <person name="Strader C."/>
            <person name="Tesfaye S."/>
            <person name="Thomson T."/>
            <person name="Thoulutsang Y."/>
            <person name="Thoulutsang D."/>
            <person name="Topham K."/>
            <person name="Topping I."/>
            <person name="Tsamla T."/>
            <person name="Vassiliev H."/>
            <person name="Vo A."/>
            <person name="Wangchuk T."/>
            <person name="Wangdi T."/>
            <person name="Weiand M."/>
            <person name="Wilkinson J."/>
            <person name="Wilson A."/>
            <person name="Yadav S."/>
            <person name="Young G."/>
            <person name="Yu Q."/>
            <person name="Zembek L."/>
            <person name="Zhong D."/>
            <person name="Zimmer A."/>
            <person name="Zwirko Z."/>
            <person name="Jaffe D.B."/>
            <person name="Alvarez P."/>
            <person name="Brockman W."/>
            <person name="Butler J."/>
            <person name="Chin C."/>
            <person name="Gnerre S."/>
            <person name="MacCallum I."/>
            <person name="Graves J.A."/>
            <person name="Ponting C.P."/>
            <person name="Breen M."/>
            <person name="Samollow P.B."/>
            <person name="Lander E.S."/>
            <person name="Lindblad-Toh K."/>
        </authorList>
    </citation>
    <scope>NUCLEOTIDE SEQUENCE [LARGE SCALE GENOMIC DNA]</scope>
</reference>
<evidence type="ECO:0000256" key="10">
    <source>
        <dbReference type="ARBA" id="ARBA00022840"/>
    </source>
</evidence>
<dbReference type="GeneTree" id="ENSGT00940000160368"/>
<comment type="catalytic activity">
    <reaction evidence="14">
        <text>L-seryl-[protein] + ATP = O-phospho-L-seryl-[protein] + ADP + H(+)</text>
        <dbReference type="Rhea" id="RHEA:17989"/>
        <dbReference type="Rhea" id="RHEA-COMP:9863"/>
        <dbReference type="Rhea" id="RHEA-COMP:11604"/>
        <dbReference type="ChEBI" id="CHEBI:15378"/>
        <dbReference type="ChEBI" id="CHEBI:29999"/>
        <dbReference type="ChEBI" id="CHEBI:30616"/>
        <dbReference type="ChEBI" id="CHEBI:83421"/>
        <dbReference type="ChEBI" id="CHEBI:456216"/>
        <dbReference type="EC" id="2.7.11.22"/>
    </reaction>
</comment>
<dbReference type="CTD" id="8999"/>
<dbReference type="PROSITE" id="PS00107">
    <property type="entry name" value="PROTEIN_KINASE_ATP"/>
    <property type="match status" value="1"/>
</dbReference>
<dbReference type="Pfam" id="PF00069">
    <property type="entry name" value="Pkinase"/>
    <property type="match status" value="1"/>
</dbReference>
<keyword evidence="7" id="KW-0808">Transferase</keyword>
<evidence type="ECO:0000256" key="15">
    <source>
        <dbReference type="PROSITE-ProRule" id="PRU10141"/>
    </source>
</evidence>
<dbReference type="GO" id="GO:0005737">
    <property type="term" value="C:cytoplasm"/>
    <property type="evidence" value="ECO:0007669"/>
    <property type="project" value="UniProtKB-SubCell"/>
</dbReference>
<keyword evidence="10 15" id="KW-0067">ATP-binding</keyword>
<gene>
    <name evidence="18" type="primary">CDKL2</name>
</gene>
<dbReference type="InterPro" id="IPR017441">
    <property type="entry name" value="Protein_kinase_ATP_BS"/>
</dbReference>
<feature type="compositionally biased region" description="Basic and acidic residues" evidence="16">
    <location>
        <begin position="342"/>
        <end position="365"/>
    </location>
</feature>
<evidence type="ECO:0000256" key="13">
    <source>
        <dbReference type="ARBA" id="ARBA00047811"/>
    </source>
</evidence>
<sequence>MEKYERLGLVGEGSYGAVMKCRNKANGRIVAVKKFLESEDDKTIKKIATREIKLLKQLRHENLVNLLEVCKKKKRWYLVFEFVDHTMLDDLDLFPQGLEYQRVQKYLYQIIKGIEFCHNHNIIHRDIKPENILISRSGVVKLCDFGFARMLGAPGEVYTDYVATRWYRAPELLVGDIKYGKAVDIWAIGCLLIEMFMGQPLFPGDSDIDQLYHIVKCLGNLIPRHQELFYQNPLFASVKLPEVEEQESLESHCPKLSAVVIDMAKKCLQIDPDKRPFCDELLNHDFFNQDGFVERFSKELKLNIQKDARKFSSSKISKNRKKGKDNSSGEERKTLVIQDVNTDPKARDSKVIKAKAPKTDSEKIKKPSRASNPGCLPNSGMSQVRMIPPATFGVPGNSSVDCTKRPGTGIPPIVHNISGTASSISSGVGTIPGGHTYRVDDKAKKNHVPFVRLGKHDPATSLNANLTTLVSNEKNILQENKKRWEVSKTEVHLPELNSNYFPEVRGIESPGIRMLPARLSRSQLPSSRVLKLKNIEDLCHDYTPKSRMTNSRNQTGDILRGERHGLEFIPLKCIIFPGSNAMEMKGKQKGNGFPAYLRQIQHFPTITANPSPPW</sequence>
<comment type="similarity">
    <text evidence="3">Belongs to the protein kinase superfamily. CMGC Ser/Thr protein kinase family. CDC2/CDKX subfamily.</text>
</comment>
<evidence type="ECO:0000256" key="3">
    <source>
        <dbReference type="ARBA" id="ARBA00006485"/>
    </source>
</evidence>
<evidence type="ECO:0000256" key="2">
    <source>
        <dbReference type="ARBA" id="ARBA00004496"/>
    </source>
</evidence>
<evidence type="ECO:0000256" key="6">
    <source>
        <dbReference type="ARBA" id="ARBA00022527"/>
    </source>
</evidence>
<keyword evidence="9" id="KW-0418">Kinase</keyword>
<evidence type="ECO:0000256" key="11">
    <source>
        <dbReference type="ARBA" id="ARBA00023242"/>
    </source>
</evidence>
<dbReference type="PROSITE" id="PS50011">
    <property type="entry name" value="PROTEIN_KINASE_DOM"/>
    <property type="match status" value="1"/>
</dbReference>
<dbReference type="InterPro" id="IPR050108">
    <property type="entry name" value="CDK"/>
</dbReference>
<keyword evidence="11" id="KW-0539">Nucleus</keyword>
<evidence type="ECO:0000256" key="4">
    <source>
        <dbReference type="ARBA" id="ARBA00012425"/>
    </source>
</evidence>
<reference evidence="18" key="2">
    <citation type="submission" date="2025-08" db="UniProtKB">
        <authorList>
            <consortium name="Ensembl"/>
        </authorList>
    </citation>
    <scope>IDENTIFICATION</scope>
</reference>
<dbReference type="EC" id="2.7.11.22" evidence="4"/>
<feature type="domain" description="Protein kinase" evidence="17">
    <location>
        <begin position="4"/>
        <end position="287"/>
    </location>
</feature>
<evidence type="ECO:0000313" key="19">
    <source>
        <dbReference type="Proteomes" id="UP000002280"/>
    </source>
</evidence>
<feature type="region of interest" description="Disordered" evidence="16">
    <location>
        <begin position="312"/>
        <end position="379"/>
    </location>
</feature>
<dbReference type="RefSeq" id="XP_007495743.1">
    <property type="nucleotide sequence ID" value="XM_007495681.3"/>
</dbReference>
<comment type="catalytic activity">
    <reaction evidence="13">
        <text>L-threonyl-[protein] + ATP = O-phospho-L-threonyl-[protein] + ADP + H(+)</text>
        <dbReference type="Rhea" id="RHEA:46608"/>
        <dbReference type="Rhea" id="RHEA-COMP:11060"/>
        <dbReference type="Rhea" id="RHEA-COMP:11605"/>
        <dbReference type="ChEBI" id="CHEBI:15378"/>
        <dbReference type="ChEBI" id="CHEBI:30013"/>
        <dbReference type="ChEBI" id="CHEBI:30616"/>
        <dbReference type="ChEBI" id="CHEBI:61977"/>
        <dbReference type="ChEBI" id="CHEBI:456216"/>
        <dbReference type="EC" id="2.7.11.22"/>
    </reaction>
</comment>
<reference evidence="18" key="3">
    <citation type="submission" date="2025-09" db="UniProtKB">
        <authorList>
            <consortium name="Ensembl"/>
        </authorList>
    </citation>
    <scope>IDENTIFICATION</scope>
</reference>
<dbReference type="FunFam" id="1.10.510.10:FF:000261">
    <property type="entry name" value="cyclin-dependent kinase-like 2 isoform X2"/>
    <property type="match status" value="1"/>
</dbReference>
<dbReference type="InterPro" id="IPR011009">
    <property type="entry name" value="Kinase-like_dom_sf"/>
</dbReference>
<dbReference type="AlphaFoldDB" id="A0A5F8H4P2"/>
<evidence type="ECO:0000313" key="18">
    <source>
        <dbReference type="Ensembl" id="ENSMODP00000054858.1"/>
    </source>
</evidence>
<keyword evidence="19" id="KW-1185">Reference proteome</keyword>
<evidence type="ECO:0000256" key="9">
    <source>
        <dbReference type="ARBA" id="ARBA00022777"/>
    </source>
</evidence>
<evidence type="ECO:0000256" key="5">
    <source>
        <dbReference type="ARBA" id="ARBA00022490"/>
    </source>
</evidence>
<keyword evidence="5" id="KW-0963">Cytoplasm</keyword>
<keyword evidence="8 15" id="KW-0547">Nucleotide-binding</keyword>